<name>A0A4V2F519_9ACTN</name>
<dbReference type="InterPro" id="IPR001763">
    <property type="entry name" value="Rhodanese-like_dom"/>
</dbReference>
<dbReference type="InterPro" id="IPR036873">
    <property type="entry name" value="Rhodanese-like_dom_sf"/>
</dbReference>
<dbReference type="PANTHER" id="PTHR43031:SF1">
    <property type="entry name" value="PYRIDINE NUCLEOTIDE-DISULPHIDE OXIDOREDUCTASE"/>
    <property type="match status" value="1"/>
</dbReference>
<evidence type="ECO:0000313" key="3">
    <source>
        <dbReference type="Proteomes" id="UP000293638"/>
    </source>
</evidence>
<dbReference type="SMART" id="SM00450">
    <property type="entry name" value="RHOD"/>
    <property type="match status" value="1"/>
</dbReference>
<feature type="domain" description="Rhodanese" evidence="1">
    <location>
        <begin position="15"/>
        <end position="103"/>
    </location>
</feature>
<dbReference type="CDD" id="cd00158">
    <property type="entry name" value="RHOD"/>
    <property type="match status" value="1"/>
</dbReference>
<sequence>MQHGHPLPQVSVTDVPADAPLLDVREDDEWAAGHVPWAQHLPMSGLGSRAGEIELPDEGPLYVVCHVGGRSAQVVMWLRSQGVDAVNVAGGMDAWERAGLPVE</sequence>
<dbReference type="PROSITE" id="PS50206">
    <property type="entry name" value="RHODANESE_3"/>
    <property type="match status" value="1"/>
</dbReference>
<accession>A0A4V2F519</accession>
<keyword evidence="3" id="KW-1185">Reference proteome</keyword>
<dbReference type="AlphaFoldDB" id="A0A4V2F519"/>
<dbReference type="Gene3D" id="3.40.250.10">
    <property type="entry name" value="Rhodanese-like domain"/>
    <property type="match status" value="1"/>
</dbReference>
<reference evidence="2 3" key="1">
    <citation type="submission" date="2019-02" db="EMBL/GenBank/DDBJ databases">
        <title>Genomic Encyclopedia of Type Strains, Phase IV (KMG-IV): sequencing the most valuable type-strain genomes for metagenomic binning, comparative biology and taxonomic classification.</title>
        <authorList>
            <person name="Goeker M."/>
        </authorList>
    </citation>
    <scope>NUCLEOTIDE SEQUENCE [LARGE SCALE GENOMIC DNA]</scope>
    <source>
        <strain evidence="2 3">DSM 45622</strain>
    </source>
</reference>
<dbReference type="EMBL" id="SGXD01000001">
    <property type="protein sequence ID" value="RZS91279.1"/>
    <property type="molecule type" value="Genomic_DNA"/>
</dbReference>
<protein>
    <submittedName>
        <fullName evidence="2">Rhodanese-related sulfurtransferase</fullName>
    </submittedName>
</protein>
<dbReference type="PANTHER" id="PTHR43031">
    <property type="entry name" value="FAD-DEPENDENT OXIDOREDUCTASE"/>
    <property type="match status" value="1"/>
</dbReference>
<gene>
    <name evidence="2" type="ORF">EV189_0516</name>
</gene>
<proteinExistence type="predicted"/>
<dbReference type="RefSeq" id="WP_231115998.1">
    <property type="nucleotide sequence ID" value="NZ_SGXD01000001.1"/>
</dbReference>
<dbReference type="Proteomes" id="UP000293638">
    <property type="component" value="Unassembled WGS sequence"/>
</dbReference>
<dbReference type="Pfam" id="PF00581">
    <property type="entry name" value="Rhodanese"/>
    <property type="match status" value="1"/>
</dbReference>
<keyword evidence="2" id="KW-0808">Transferase</keyword>
<organism evidence="2 3">
    <name type="scientific">Motilibacter rhizosphaerae</name>
    <dbReference type="NCBI Taxonomy" id="598652"/>
    <lineage>
        <taxon>Bacteria</taxon>
        <taxon>Bacillati</taxon>
        <taxon>Actinomycetota</taxon>
        <taxon>Actinomycetes</taxon>
        <taxon>Motilibacterales</taxon>
        <taxon>Motilibacteraceae</taxon>
        <taxon>Motilibacter</taxon>
    </lineage>
</organism>
<evidence type="ECO:0000259" key="1">
    <source>
        <dbReference type="PROSITE" id="PS50206"/>
    </source>
</evidence>
<dbReference type="GO" id="GO:0016740">
    <property type="term" value="F:transferase activity"/>
    <property type="evidence" value="ECO:0007669"/>
    <property type="project" value="UniProtKB-KW"/>
</dbReference>
<dbReference type="InterPro" id="IPR050229">
    <property type="entry name" value="GlpE_sulfurtransferase"/>
</dbReference>
<dbReference type="SUPFAM" id="SSF52821">
    <property type="entry name" value="Rhodanese/Cell cycle control phosphatase"/>
    <property type="match status" value="1"/>
</dbReference>
<evidence type="ECO:0000313" key="2">
    <source>
        <dbReference type="EMBL" id="RZS91279.1"/>
    </source>
</evidence>
<comment type="caution">
    <text evidence="2">The sequence shown here is derived from an EMBL/GenBank/DDBJ whole genome shotgun (WGS) entry which is preliminary data.</text>
</comment>